<proteinExistence type="predicted"/>
<dbReference type="Proteomes" id="UP000189883">
    <property type="component" value="Chromosome"/>
</dbReference>
<reference evidence="4 5" key="1">
    <citation type="submission" date="2015-06" db="EMBL/GenBank/DDBJ databases">
        <title>R. anatipestifer strain HXb2 is the most virulent strain so far, and the genome sequence would help us uncover the pathogenesis.</title>
        <authorList>
            <person name="Hu Q."/>
            <person name="Qi J."/>
            <person name="Bo H."/>
            <person name="Liu G."/>
            <person name="Tao M."/>
            <person name="Ding Y."/>
            <person name="Xue Y."/>
        </authorList>
    </citation>
    <scope>NUCLEOTIDE SEQUENCE [LARGE SCALE GENOMIC DNA]</scope>
    <source>
        <strain evidence="4 5">HXb2</strain>
    </source>
</reference>
<evidence type="ECO:0000313" key="5">
    <source>
        <dbReference type="Proteomes" id="UP000189883"/>
    </source>
</evidence>
<dbReference type="EMBL" id="CP011859">
    <property type="protein sequence ID" value="AQY22684.1"/>
    <property type="molecule type" value="Genomic_DNA"/>
</dbReference>
<dbReference type="AlphaFoldDB" id="A0A1S7DU95"/>
<dbReference type="Gene3D" id="3.40.630.40">
    <property type="entry name" value="Zn-dependent exopeptidases"/>
    <property type="match status" value="1"/>
</dbReference>
<dbReference type="InterPro" id="IPR050695">
    <property type="entry name" value="N-acetylmuramoyl_amidase_3"/>
</dbReference>
<dbReference type="GO" id="GO:0030288">
    <property type="term" value="C:outer membrane-bounded periplasmic space"/>
    <property type="evidence" value="ECO:0007669"/>
    <property type="project" value="TreeGrafter"/>
</dbReference>
<sequence>MILTNYKTFPIAGHHNADSGAVYNGRKEADLTKEARDLFVKYFPNGKNELILDKDNETNIQLQRRIKPGAGSVLLDKHFNAGPTTATGTECLVNRKDFVNKNSMSYRMADEISKATSEILGIPNRGVKCESTTRHGRLGILNLGAGCSVLWEICFISNPNDMKQWDLKKEILMKKIAEIAAKYDDMR</sequence>
<comment type="catalytic activity">
    <reaction evidence="1">
        <text>Hydrolyzes the link between N-acetylmuramoyl residues and L-amino acid residues in certain cell-wall glycopeptides.</text>
        <dbReference type="EC" id="3.5.1.28"/>
    </reaction>
</comment>
<dbReference type="GO" id="GO:0009253">
    <property type="term" value="P:peptidoglycan catabolic process"/>
    <property type="evidence" value="ECO:0007669"/>
    <property type="project" value="InterPro"/>
</dbReference>
<evidence type="ECO:0000256" key="2">
    <source>
        <dbReference type="ARBA" id="ARBA00011901"/>
    </source>
</evidence>
<protein>
    <recommendedName>
        <fullName evidence="2">N-acetylmuramoyl-L-alanine amidase</fullName>
        <ecNumber evidence="2">3.5.1.28</ecNumber>
    </recommendedName>
</protein>
<evidence type="ECO:0000259" key="3">
    <source>
        <dbReference type="SMART" id="SM00646"/>
    </source>
</evidence>
<dbReference type="Pfam" id="PF01520">
    <property type="entry name" value="Amidase_3"/>
    <property type="match status" value="1"/>
</dbReference>
<dbReference type="PANTHER" id="PTHR30404">
    <property type="entry name" value="N-ACETYLMURAMOYL-L-ALANINE AMIDASE"/>
    <property type="match status" value="1"/>
</dbReference>
<dbReference type="GO" id="GO:0008745">
    <property type="term" value="F:N-acetylmuramoyl-L-alanine amidase activity"/>
    <property type="evidence" value="ECO:0007669"/>
    <property type="project" value="UniProtKB-EC"/>
</dbReference>
<dbReference type="SMART" id="SM00646">
    <property type="entry name" value="Ami_3"/>
    <property type="match status" value="1"/>
</dbReference>
<feature type="domain" description="MurNAc-LAA" evidence="3">
    <location>
        <begin position="63"/>
        <end position="180"/>
    </location>
</feature>
<dbReference type="InterPro" id="IPR002508">
    <property type="entry name" value="MurNAc-LAA_cat"/>
</dbReference>
<dbReference type="RefSeq" id="WP_064969638.1">
    <property type="nucleotide sequence ID" value="NZ_CP011859.1"/>
</dbReference>
<name>A0A1S7DU95_RIEAN</name>
<dbReference type="EC" id="3.5.1.28" evidence="2"/>
<evidence type="ECO:0000313" key="4">
    <source>
        <dbReference type="EMBL" id="AQY22684.1"/>
    </source>
</evidence>
<dbReference type="PANTHER" id="PTHR30404:SF8">
    <property type="entry name" value="AUTOLYSIN PH-RELATED"/>
    <property type="match status" value="1"/>
</dbReference>
<dbReference type="SUPFAM" id="SSF53187">
    <property type="entry name" value="Zn-dependent exopeptidases"/>
    <property type="match status" value="1"/>
</dbReference>
<dbReference type="CDD" id="cd02696">
    <property type="entry name" value="MurNAc-LAA"/>
    <property type="match status" value="1"/>
</dbReference>
<gene>
    <name evidence="4" type="primary">lytC</name>
    <name evidence="4" type="ORF">AB406_1742</name>
</gene>
<evidence type="ECO:0000256" key="1">
    <source>
        <dbReference type="ARBA" id="ARBA00001561"/>
    </source>
</evidence>
<accession>A0A1S7DU95</accession>
<organism evidence="4 5">
    <name type="scientific">Riemerella anatipestifer</name>
    <name type="common">Moraxella anatipestifer</name>
    <dbReference type="NCBI Taxonomy" id="34085"/>
    <lineage>
        <taxon>Bacteria</taxon>
        <taxon>Pseudomonadati</taxon>
        <taxon>Bacteroidota</taxon>
        <taxon>Flavobacteriia</taxon>
        <taxon>Flavobacteriales</taxon>
        <taxon>Weeksellaceae</taxon>
        <taxon>Riemerella</taxon>
    </lineage>
</organism>